<keyword evidence="3" id="KW-1133">Transmembrane helix</keyword>
<dbReference type="Pfam" id="PF11807">
    <property type="entry name" value="UstYa"/>
    <property type="match status" value="1"/>
</dbReference>
<organism evidence="4 5">
    <name type="scientific">Colletotrichum noveboracense</name>
    <dbReference type="NCBI Taxonomy" id="2664923"/>
    <lineage>
        <taxon>Eukaryota</taxon>
        <taxon>Fungi</taxon>
        <taxon>Dikarya</taxon>
        <taxon>Ascomycota</taxon>
        <taxon>Pezizomycotina</taxon>
        <taxon>Sordariomycetes</taxon>
        <taxon>Hypocreomycetidae</taxon>
        <taxon>Glomerellales</taxon>
        <taxon>Glomerellaceae</taxon>
        <taxon>Colletotrichum</taxon>
        <taxon>Colletotrichum gloeosporioides species complex</taxon>
    </lineage>
</organism>
<evidence type="ECO:0000256" key="1">
    <source>
        <dbReference type="ARBA" id="ARBA00004685"/>
    </source>
</evidence>
<dbReference type="Proteomes" id="UP001152533">
    <property type="component" value="Unassembled WGS sequence"/>
</dbReference>
<comment type="pathway">
    <text evidence="1">Mycotoxin biosynthesis.</text>
</comment>
<evidence type="ECO:0008006" key="6">
    <source>
        <dbReference type="Google" id="ProtNLM"/>
    </source>
</evidence>
<dbReference type="GO" id="GO:0043386">
    <property type="term" value="P:mycotoxin biosynthetic process"/>
    <property type="evidence" value="ECO:0007669"/>
    <property type="project" value="InterPro"/>
</dbReference>
<keyword evidence="3" id="KW-0812">Transmembrane</keyword>
<comment type="similarity">
    <text evidence="2">Belongs to the ustYa family.</text>
</comment>
<proteinExistence type="inferred from homology"/>
<dbReference type="PANTHER" id="PTHR33365">
    <property type="entry name" value="YALI0B05434P"/>
    <property type="match status" value="1"/>
</dbReference>
<evidence type="ECO:0000313" key="4">
    <source>
        <dbReference type="EMBL" id="CAI0648536.1"/>
    </source>
</evidence>
<accession>A0A9W4RWG0</accession>
<dbReference type="AlphaFoldDB" id="A0A9W4RWG0"/>
<name>A0A9W4RWG0_9PEZI</name>
<keyword evidence="5" id="KW-1185">Reference proteome</keyword>
<evidence type="ECO:0000313" key="5">
    <source>
        <dbReference type="Proteomes" id="UP001152533"/>
    </source>
</evidence>
<sequence length="238" mass="27459">MWPKSLLAKDFVAYETIKDIEADKVGDNSSIPPRTPYWAWTQRRRDPIVLAVVCQSLIIIVLCTRLIIGKKPDDLQCARQLSPYFLPIRFPEDKLAALNKVPPEKYERVPKELGGGVKGFLNVFHQLHCLVSKAVFVTSKQARADIILQNLVRQYTYRNDYDYSNVTAFRAPEELVRGHIDHCIETIRKSLMCTADVMPVVFEKDPSRASGSKSDFNLWRKCRKFDRIQDWTIMNRGV</sequence>
<dbReference type="PANTHER" id="PTHR33365:SF4">
    <property type="entry name" value="CYCLOCHLOROTINE BIOSYNTHESIS PROTEIN O"/>
    <property type="match status" value="1"/>
</dbReference>
<gene>
    <name evidence="4" type="ORF">CGXH109_LOCUS76782</name>
</gene>
<feature type="transmembrane region" description="Helical" evidence="3">
    <location>
        <begin position="48"/>
        <end position="68"/>
    </location>
</feature>
<evidence type="ECO:0000256" key="3">
    <source>
        <dbReference type="SAM" id="Phobius"/>
    </source>
</evidence>
<dbReference type="EMBL" id="CAMGZC010000569">
    <property type="protein sequence ID" value="CAI0648536.1"/>
    <property type="molecule type" value="Genomic_DNA"/>
</dbReference>
<protein>
    <recommendedName>
        <fullName evidence="6">Tat pathway signal sequence</fullName>
    </recommendedName>
</protein>
<dbReference type="InterPro" id="IPR021765">
    <property type="entry name" value="UstYa-like"/>
</dbReference>
<evidence type="ECO:0000256" key="2">
    <source>
        <dbReference type="ARBA" id="ARBA00035112"/>
    </source>
</evidence>
<comment type="caution">
    <text evidence="4">The sequence shown here is derived from an EMBL/GenBank/DDBJ whole genome shotgun (WGS) entry which is preliminary data.</text>
</comment>
<reference evidence="4" key="1">
    <citation type="submission" date="2022-08" db="EMBL/GenBank/DDBJ databases">
        <authorList>
            <person name="Giroux E."/>
            <person name="Giroux E."/>
        </authorList>
    </citation>
    <scope>NUCLEOTIDE SEQUENCE</scope>
    <source>
        <strain evidence="4">H1091258</strain>
    </source>
</reference>
<keyword evidence="3" id="KW-0472">Membrane</keyword>